<feature type="domain" description="GGDEF" evidence="2">
    <location>
        <begin position="292"/>
        <end position="425"/>
    </location>
</feature>
<keyword evidence="1" id="KW-1133">Transmembrane helix</keyword>
<dbReference type="NCBIfam" id="TIGR00254">
    <property type="entry name" value="GGDEF"/>
    <property type="match status" value="1"/>
</dbReference>
<dbReference type="OrthoDB" id="766410at2"/>
<dbReference type="InterPro" id="IPR029787">
    <property type="entry name" value="Nucleotide_cyclase"/>
</dbReference>
<sequence precursor="true">MSIRLKLSLLLGLLFLAAVFNSVFTFQLESYGEEKLKWVIHTHEVLNETHILSGAMKDAETGQRGYLLTTNSAYLEPYHNGVLSAQQSFVKLKALTSDNPGQQDILNSIEKKMQLKFQEMEETIELVQGVNNEAAIEIVSDNRGKQYMDDIRALFSSFINAETVLLEQRKGDFRENRAQITTLIVVEIVLFIGLFIMTVSFLRRSFFTPLELLLSSVKKLEKGHKLEVSDVVKNDEMGHLLSTFFVMSEKVYQREEDLGFKAHHDELTGLKNRLTMPQEIETAIDELQESGGMIAVLFIDLDRFKQINDQHGHHVGDLVIKETAYRIKYAVRDSDTVFRVGGDEFLAIVKDIKNITDVHNVVNNIVSEFKHPASIEGKEVDISISVGVSVSPEDSVDRKEIVQFADIAMYAAKQDKAACYRMFDKGMLRRGSDSE</sequence>
<dbReference type="InterPro" id="IPR052163">
    <property type="entry name" value="DGC-Regulatory_Protein"/>
</dbReference>
<dbReference type="Pfam" id="PF05227">
    <property type="entry name" value="CHASE3"/>
    <property type="match status" value="1"/>
</dbReference>
<dbReference type="HOGENOM" id="CLU_048414_1_0_6"/>
<keyword evidence="4" id="KW-1185">Reference proteome</keyword>
<dbReference type="InterPro" id="IPR007891">
    <property type="entry name" value="CHASE3"/>
</dbReference>
<dbReference type="EMBL" id="CP000821">
    <property type="protein sequence ID" value="ABV35727.1"/>
    <property type="molecule type" value="Genomic_DNA"/>
</dbReference>
<evidence type="ECO:0000313" key="3">
    <source>
        <dbReference type="EMBL" id="ABV35727.1"/>
    </source>
</evidence>
<dbReference type="Gene3D" id="3.30.70.270">
    <property type="match status" value="1"/>
</dbReference>
<dbReference type="KEGG" id="sse:Ssed_1116"/>
<keyword evidence="1" id="KW-0812">Transmembrane</keyword>
<proteinExistence type="predicted"/>
<feature type="transmembrane region" description="Helical" evidence="1">
    <location>
        <begin position="180"/>
        <end position="202"/>
    </location>
</feature>
<evidence type="ECO:0000313" key="4">
    <source>
        <dbReference type="Proteomes" id="UP000002015"/>
    </source>
</evidence>
<dbReference type="AlphaFoldDB" id="A8FSA4"/>
<accession>A8FSA4</accession>
<organism evidence="3 4">
    <name type="scientific">Shewanella sediminis (strain HAW-EB3)</name>
    <dbReference type="NCBI Taxonomy" id="425104"/>
    <lineage>
        <taxon>Bacteria</taxon>
        <taxon>Pseudomonadati</taxon>
        <taxon>Pseudomonadota</taxon>
        <taxon>Gammaproteobacteria</taxon>
        <taxon>Alteromonadales</taxon>
        <taxon>Shewanellaceae</taxon>
        <taxon>Shewanella</taxon>
    </lineage>
</organism>
<keyword evidence="1" id="KW-0472">Membrane</keyword>
<dbReference type="STRING" id="425104.Ssed_1116"/>
<dbReference type="Proteomes" id="UP000002015">
    <property type="component" value="Chromosome"/>
</dbReference>
<dbReference type="CDD" id="cd01949">
    <property type="entry name" value="GGDEF"/>
    <property type="match status" value="1"/>
</dbReference>
<dbReference type="InterPro" id="IPR000160">
    <property type="entry name" value="GGDEF_dom"/>
</dbReference>
<dbReference type="CDD" id="cd19410">
    <property type="entry name" value="HK9-like_sensor"/>
    <property type="match status" value="1"/>
</dbReference>
<evidence type="ECO:0000259" key="2">
    <source>
        <dbReference type="PROSITE" id="PS50887"/>
    </source>
</evidence>
<name>A8FSA4_SHESH</name>
<dbReference type="eggNOG" id="COG2199">
    <property type="taxonomic scope" value="Bacteria"/>
</dbReference>
<evidence type="ECO:0000256" key="1">
    <source>
        <dbReference type="SAM" id="Phobius"/>
    </source>
</evidence>
<dbReference type="eggNOG" id="COG5278">
    <property type="taxonomic scope" value="Bacteria"/>
</dbReference>
<dbReference type="PANTHER" id="PTHR46663:SF2">
    <property type="entry name" value="GGDEF DOMAIN-CONTAINING PROTEIN"/>
    <property type="match status" value="1"/>
</dbReference>
<reference evidence="3 4" key="1">
    <citation type="submission" date="2007-08" db="EMBL/GenBank/DDBJ databases">
        <title>Complete sequence of Shewanella sediminis HAW-EB3.</title>
        <authorList>
            <consortium name="US DOE Joint Genome Institute"/>
            <person name="Copeland A."/>
            <person name="Lucas S."/>
            <person name="Lapidus A."/>
            <person name="Barry K."/>
            <person name="Glavina del Rio T."/>
            <person name="Dalin E."/>
            <person name="Tice H."/>
            <person name="Pitluck S."/>
            <person name="Chertkov O."/>
            <person name="Brettin T."/>
            <person name="Bruce D."/>
            <person name="Detter J.C."/>
            <person name="Han C."/>
            <person name="Schmutz J."/>
            <person name="Larimer F."/>
            <person name="Land M."/>
            <person name="Hauser L."/>
            <person name="Kyrpides N."/>
            <person name="Kim E."/>
            <person name="Zhao J.-S."/>
            <person name="Richardson P."/>
        </authorList>
    </citation>
    <scope>NUCLEOTIDE SEQUENCE [LARGE SCALE GENOMIC DNA]</scope>
    <source>
        <strain evidence="3 4">HAW-EB3</strain>
    </source>
</reference>
<dbReference type="PROSITE" id="PS50887">
    <property type="entry name" value="GGDEF"/>
    <property type="match status" value="1"/>
</dbReference>
<dbReference type="RefSeq" id="WP_012141463.1">
    <property type="nucleotide sequence ID" value="NC_009831.1"/>
</dbReference>
<dbReference type="Gene3D" id="6.10.340.10">
    <property type="match status" value="1"/>
</dbReference>
<protein>
    <recommendedName>
        <fullName evidence="2">GGDEF domain-containing protein</fullName>
    </recommendedName>
</protein>
<dbReference type="PANTHER" id="PTHR46663">
    <property type="entry name" value="DIGUANYLATE CYCLASE DGCT-RELATED"/>
    <property type="match status" value="1"/>
</dbReference>
<gene>
    <name evidence="3" type="ordered locus">Ssed_1116</name>
</gene>
<dbReference type="SMART" id="SM00267">
    <property type="entry name" value="GGDEF"/>
    <property type="match status" value="1"/>
</dbReference>
<dbReference type="InterPro" id="IPR043128">
    <property type="entry name" value="Rev_trsase/Diguanyl_cyclase"/>
</dbReference>
<dbReference type="SUPFAM" id="SSF55073">
    <property type="entry name" value="Nucleotide cyclase"/>
    <property type="match status" value="1"/>
</dbReference>
<dbReference type="Pfam" id="PF00990">
    <property type="entry name" value="GGDEF"/>
    <property type="match status" value="1"/>
</dbReference>